<dbReference type="AlphaFoldDB" id="A0AAV0ITN4"/>
<comment type="caution">
    <text evidence="1">The sequence shown here is derived from an EMBL/GenBank/DDBJ whole genome shotgun (WGS) entry which is preliminary data.</text>
</comment>
<reference evidence="1" key="1">
    <citation type="submission" date="2022-08" db="EMBL/GenBank/DDBJ databases">
        <authorList>
            <person name="Gutierrez-Valencia J."/>
        </authorList>
    </citation>
    <scope>NUCLEOTIDE SEQUENCE</scope>
</reference>
<dbReference type="EMBL" id="CAMGYJ010000004">
    <property type="protein sequence ID" value="CAI0400505.1"/>
    <property type="molecule type" value="Genomic_DNA"/>
</dbReference>
<organism evidence="1 2">
    <name type="scientific">Linum tenue</name>
    <dbReference type="NCBI Taxonomy" id="586396"/>
    <lineage>
        <taxon>Eukaryota</taxon>
        <taxon>Viridiplantae</taxon>
        <taxon>Streptophyta</taxon>
        <taxon>Embryophyta</taxon>
        <taxon>Tracheophyta</taxon>
        <taxon>Spermatophyta</taxon>
        <taxon>Magnoliopsida</taxon>
        <taxon>eudicotyledons</taxon>
        <taxon>Gunneridae</taxon>
        <taxon>Pentapetalae</taxon>
        <taxon>rosids</taxon>
        <taxon>fabids</taxon>
        <taxon>Malpighiales</taxon>
        <taxon>Linaceae</taxon>
        <taxon>Linum</taxon>
    </lineage>
</organism>
<name>A0AAV0ITN4_9ROSI</name>
<accession>A0AAV0ITN4</accession>
<sequence>MEDLTKERAKKMNKRRVISSTPKHFLFIISTILRYEKRIHGIMGVKDI</sequence>
<keyword evidence="2" id="KW-1185">Reference proteome</keyword>
<evidence type="ECO:0000313" key="1">
    <source>
        <dbReference type="EMBL" id="CAI0400505.1"/>
    </source>
</evidence>
<evidence type="ECO:0008006" key="3">
    <source>
        <dbReference type="Google" id="ProtNLM"/>
    </source>
</evidence>
<evidence type="ECO:0000313" key="2">
    <source>
        <dbReference type="Proteomes" id="UP001154282"/>
    </source>
</evidence>
<dbReference type="Proteomes" id="UP001154282">
    <property type="component" value="Unassembled WGS sequence"/>
</dbReference>
<protein>
    <recommendedName>
        <fullName evidence="3">Ribosomal protein S15</fullName>
    </recommendedName>
</protein>
<gene>
    <name evidence="1" type="ORF">LITE_LOCUS10787</name>
</gene>
<proteinExistence type="predicted"/>